<sequence>KKKKKKKKKRTTKDIIKLLIGGGEPLQHKKKELLKMKREEKAELLRLQIRKLHNKFAAQYQISVEEANAIYSSIEQGGGPQDIDVALEVAFSQRVETYNNELEALQRRFEERVAWYKDFRLQNDEDYVIDDEKREQMKTVMEEQVHFSFVIYFLYVISLDSYIHSFLFNYLYCLLLQQILKRKTRMADTELLDKATSEMSREAACKVLRDLGVLIEDDTVLNLSSTDIFAKLSDSRRDQMKQIIKWAIEDLGKEGRLMSLQMANYQCMHIFVYIFFNGKKRREE</sequence>
<keyword evidence="1" id="KW-1133">Transmembrane helix</keyword>
<accession>X6MAQ9</accession>
<reference evidence="2 3" key="1">
    <citation type="journal article" date="2013" name="Curr. Biol.">
        <title>The Genome of the Foraminiferan Reticulomyxa filosa.</title>
        <authorList>
            <person name="Glockner G."/>
            <person name="Hulsmann N."/>
            <person name="Schleicher M."/>
            <person name="Noegel A.A."/>
            <person name="Eichinger L."/>
            <person name="Gallinger C."/>
            <person name="Pawlowski J."/>
            <person name="Sierra R."/>
            <person name="Euteneuer U."/>
            <person name="Pillet L."/>
            <person name="Moustafa A."/>
            <person name="Platzer M."/>
            <person name="Groth M."/>
            <person name="Szafranski K."/>
            <person name="Schliwa M."/>
        </authorList>
    </citation>
    <scope>NUCLEOTIDE SEQUENCE [LARGE SCALE GENOMIC DNA]</scope>
</reference>
<name>X6MAQ9_RETFI</name>
<dbReference type="AlphaFoldDB" id="X6MAQ9"/>
<keyword evidence="1" id="KW-0812">Transmembrane</keyword>
<evidence type="ECO:0000256" key="1">
    <source>
        <dbReference type="SAM" id="Phobius"/>
    </source>
</evidence>
<gene>
    <name evidence="2" type="ORF">RFI_27249</name>
</gene>
<dbReference type="Proteomes" id="UP000023152">
    <property type="component" value="Unassembled WGS sequence"/>
</dbReference>
<organism evidence="2 3">
    <name type="scientific">Reticulomyxa filosa</name>
    <dbReference type="NCBI Taxonomy" id="46433"/>
    <lineage>
        <taxon>Eukaryota</taxon>
        <taxon>Sar</taxon>
        <taxon>Rhizaria</taxon>
        <taxon>Retaria</taxon>
        <taxon>Foraminifera</taxon>
        <taxon>Monothalamids</taxon>
        <taxon>Reticulomyxidae</taxon>
        <taxon>Reticulomyxa</taxon>
    </lineage>
</organism>
<evidence type="ECO:0000313" key="3">
    <source>
        <dbReference type="Proteomes" id="UP000023152"/>
    </source>
</evidence>
<evidence type="ECO:0000313" key="2">
    <source>
        <dbReference type="EMBL" id="ETO10125.1"/>
    </source>
</evidence>
<protein>
    <submittedName>
        <fullName evidence="2">Uncharacterized protein</fullName>
    </submittedName>
</protein>
<feature type="non-terminal residue" evidence="2">
    <location>
        <position position="1"/>
    </location>
</feature>
<keyword evidence="3" id="KW-1185">Reference proteome</keyword>
<comment type="caution">
    <text evidence="2">The sequence shown here is derived from an EMBL/GenBank/DDBJ whole genome shotgun (WGS) entry which is preliminary data.</text>
</comment>
<keyword evidence="1" id="KW-0472">Membrane</keyword>
<feature type="transmembrane region" description="Helical" evidence="1">
    <location>
        <begin position="147"/>
        <end position="172"/>
    </location>
</feature>
<proteinExistence type="predicted"/>
<dbReference type="EMBL" id="ASPP01023640">
    <property type="protein sequence ID" value="ETO10125.1"/>
    <property type="molecule type" value="Genomic_DNA"/>
</dbReference>